<accession>A0A2T6B888</accession>
<sequence>MGDGQESIKHGGTVAKRRFAKNDRGPTPQELARLWEVAVEGGPDAEEADLLLDAALRSLLDTDRLDRDLLTAILDHLPIDEHHPFLQDCEELAASDHGRFSGASGEDALLQLFLIPVHGEISEVEAAVRDPELLDGIARSLRLTGYAVTESNVLVRPDLFPVQTLALLGPAGIRDLLIDGGSVLARGPGTGVTGRLLGEIRALVGDREGAGPEELLYAVRFLVGVRASVDRGDLADGLMPDPEEPEEAYLDRVERWRDRTEALLERFGAVTIEPPTPWGEARVELLTCALRQLADLALGAEGYDPARTPYPELRSRIELLPDGLQVELVRDGRVLTGTVMGLELIGPALEGLLDAIAEEYPVLETEIAPARVLVH</sequence>
<proteinExistence type="predicted"/>
<dbReference type="Proteomes" id="UP000244224">
    <property type="component" value="Unassembled WGS sequence"/>
</dbReference>
<feature type="region of interest" description="Disordered" evidence="1">
    <location>
        <begin position="1"/>
        <end position="27"/>
    </location>
</feature>
<name>A0A2T6B888_9RHOB</name>
<dbReference type="EMBL" id="QBKP01000002">
    <property type="protein sequence ID" value="PTX52238.1"/>
    <property type="molecule type" value="Genomic_DNA"/>
</dbReference>
<dbReference type="AlphaFoldDB" id="A0A2T6B888"/>
<reference evidence="2 3" key="1">
    <citation type="submission" date="2018-04" db="EMBL/GenBank/DDBJ databases">
        <title>Genomic Encyclopedia of Archaeal and Bacterial Type Strains, Phase II (KMG-II): from individual species to whole genera.</title>
        <authorList>
            <person name="Goeker M."/>
        </authorList>
    </citation>
    <scope>NUCLEOTIDE SEQUENCE [LARGE SCALE GENOMIC DNA]</scope>
    <source>
        <strain evidence="2 3">DSM 21823</strain>
    </source>
</reference>
<evidence type="ECO:0000313" key="3">
    <source>
        <dbReference type="Proteomes" id="UP000244224"/>
    </source>
</evidence>
<comment type="caution">
    <text evidence="2">The sequence shown here is derived from an EMBL/GenBank/DDBJ whole genome shotgun (WGS) entry which is preliminary data.</text>
</comment>
<evidence type="ECO:0000256" key="1">
    <source>
        <dbReference type="SAM" id="MobiDB-lite"/>
    </source>
</evidence>
<evidence type="ECO:0000313" key="2">
    <source>
        <dbReference type="EMBL" id="PTX52238.1"/>
    </source>
</evidence>
<organism evidence="2 3">
    <name type="scientific">Gemmobacter caeni</name>
    <dbReference type="NCBI Taxonomy" id="589035"/>
    <lineage>
        <taxon>Bacteria</taxon>
        <taxon>Pseudomonadati</taxon>
        <taxon>Pseudomonadota</taxon>
        <taxon>Alphaproteobacteria</taxon>
        <taxon>Rhodobacterales</taxon>
        <taxon>Paracoccaceae</taxon>
        <taxon>Gemmobacter</taxon>
    </lineage>
</organism>
<protein>
    <submittedName>
        <fullName evidence="2">Uncharacterized protein</fullName>
    </submittedName>
</protein>
<keyword evidence="3" id="KW-1185">Reference proteome</keyword>
<gene>
    <name evidence="2" type="ORF">C8N34_10216</name>
</gene>